<dbReference type="KEGG" id="bcom:BAUCODRAFT_506145"/>
<name>M2LNB4_BAUPA</name>
<reference evidence="1 2" key="1">
    <citation type="journal article" date="2012" name="PLoS Pathog.">
        <title>Diverse lifestyles and strategies of plant pathogenesis encoded in the genomes of eighteen Dothideomycetes fungi.</title>
        <authorList>
            <person name="Ohm R.A."/>
            <person name="Feau N."/>
            <person name="Henrissat B."/>
            <person name="Schoch C.L."/>
            <person name="Horwitz B.A."/>
            <person name="Barry K.W."/>
            <person name="Condon B.J."/>
            <person name="Copeland A.C."/>
            <person name="Dhillon B."/>
            <person name="Glaser F."/>
            <person name="Hesse C.N."/>
            <person name="Kosti I."/>
            <person name="LaButti K."/>
            <person name="Lindquist E.A."/>
            <person name="Lucas S."/>
            <person name="Salamov A.A."/>
            <person name="Bradshaw R.E."/>
            <person name="Ciuffetti L."/>
            <person name="Hamelin R.C."/>
            <person name="Kema G.H.J."/>
            <person name="Lawrence C."/>
            <person name="Scott J.A."/>
            <person name="Spatafora J.W."/>
            <person name="Turgeon B.G."/>
            <person name="de Wit P.J.G.M."/>
            <person name="Zhong S."/>
            <person name="Goodwin S.B."/>
            <person name="Grigoriev I.V."/>
        </authorList>
    </citation>
    <scope>NUCLEOTIDE SEQUENCE [LARGE SCALE GENOMIC DNA]</scope>
    <source>
        <strain evidence="1 2">UAMH 10762</strain>
    </source>
</reference>
<evidence type="ECO:0000313" key="2">
    <source>
        <dbReference type="Proteomes" id="UP000011761"/>
    </source>
</evidence>
<gene>
    <name evidence="1" type="ORF">BAUCODRAFT_506145</name>
</gene>
<dbReference type="GeneID" id="19114987"/>
<evidence type="ECO:0000313" key="1">
    <source>
        <dbReference type="EMBL" id="EMC95842.1"/>
    </source>
</evidence>
<proteinExistence type="predicted"/>
<dbReference type="EMBL" id="KB445556">
    <property type="protein sequence ID" value="EMC95842.1"/>
    <property type="molecule type" value="Genomic_DNA"/>
</dbReference>
<protein>
    <submittedName>
        <fullName evidence="1">Uncharacterized protein</fullName>
    </submittedName>
</protein>
<keyword evidence="2" id="KW-1185">Reference proteome</keyword>
<dbReference type="AlphaFoldDB" id="M2LNB4"/>
<dbReference type="HOGENOM" id="CLU_1554975_0_0_1"/>
<dbReference type="RefSeq" id="XP_007677186.1">
    <property type="nucleotide sequence ID" value="XM_007678996.1"/>
</dbReference>
<accession>M2LNB4</accession>
<sequence length="172" mass="19289">MKSPRKRQSGSTFLLTRSPELPTFISPRHAQRDLGYHADLFKEVLKGLKSASKIYRRIKQYDHASSIKGFMLGAFGAYAYQETRPFPEVWAAVPGNLSFLEMTGQFGEDSVEKIWLRSMAGEYVLGAYQMLHNAGRSCQSAMDVAKALEVLMLEDLGLDGETVEQGEVDVYQ</sequence>
<organism evidence="1 2">
    <name type="scientific">Baudoinia panamericana (strain UAMH 10762)</name>
    <name type="common">Angels' share fungus</name>
    <name type="synonym">Baudoinia compniacensis (strain UAMH 10762)</name>
    <dbReference type="NCBI Taxonomy" id="717646"/>
    <lineage>
        <taxon>Eukaryota</taxon>
        <taxon>Fungi</taxon>
        <taxon>Dikarya</taxon>
        <taxon>Ascomycota</taxon>
        <taxon>Pezizomycotina</taxon>
        <taxon>Dothideomycetes</taxon>
        <taxon>Dothideomycetidae</taxon>
        <taxon>Mycosphaerellales</taxon>
        <taxon>Teratosphaeriaceae</taxon>
        <taxon>Baudoinia</taxon>
    </lineage>
</organism>
<dbReference type="Proteomes" id="UP000011761">
    <property type="component" value="Unassembled WGS sequence"/>
</dbReference>